<organism evidence="3 4">
    <name type="scientific">Naegleria lovaniensis</name>
    <name type="common">Amoeba</name>
    <dbReference type="NCBI Taxonomy" id="51637"/>
    <lineage>
        <taxon>Eukaryota</taxon>
        <taxon>Discoba</taxon>
        <taxon>Heterolobosea</taxon>
        <taxon>Tetramitia</taxon>
        <taxon>Eutetramitia</taxon>
        <taxon>Vahlkampfiidae</taxon>
        <taxon>Naegleria</taxon>
    </lineage>
</organism>
<dbReference type="PANTHER" id="PTHR48081:SF8">
    <property type="entry name" value="ALPHA_BETA HYDROLASE FOLD-3 DOMAIN-CONTAINING PROTEIN-RELATED"/>
    <property type="match status" value="1"/>
</dbReference>
<dbReference type="Pfam" id="PF07859">
    <property type="entry name" value="Abhydrolase_3"/>
    <property type="match status" value="1"/>
</dbReference>
<proteinExistence type="predicted"/>
<dbReference type="EMBL" id="PYSW02000004">
    <property type="protein sequence ID" value="KAG2392547.1"/>
    <property type="molecule type" value="Genomic_DNA"/>
</dbReference>
<dbReference type="AlphaFoldDB" id="A0AA88H3W9"/>
<reference evidence="3 4" key="1">
    <citation type="journal article" date="2018" name="BMC Genomics">
        <title>The genome of Naegleria lovaniensis, the basis for a comparative approach to unravel pathogenicity factors of the human pathogenic amoeba N. fowleri.</title>
        <authorList>
            <person name="Liechti N."/>
            <person name="Schurch N."/>
            <person name="Bruggmann R."/>
            <person name="Wittwer M."/>
        </authorList>
    </citation>
    <scope>NUCLEOTIDE SEQUENCE [LARGE SCALE GENOMIC DNA]</scope>
    <source>
        <strain evidence="3 4">ATCC 30569</strain>
    </source>
</reference>
<dbReference type="InterPro" id="IPR013094">
    <property type="entry name" value="AB_hydrolase_3"/>
</dbReference>
<feature type="domain" description="Alpha/beta hydrolase fold-3" evidence="2">
    <location>
        <begin position="135"/>
        <end position="356"/>
    </location>
</feature>
<accession>A0AA88H3W9</accession>
<gene>
    <name evidence="3" type="ORF">C9374_011272</name>
</gene>
<dbReference type="RefSeq" id="XP_044554441.1">
    <property type="nucleotide sequence ID" value="XM_044686909.1"/>
</dbReference>
<protein>
    <recommendedName>
        <fullName evidence="2">Alpha/beta hydrolase fold-3 domain-containing protein</fullName>
    </recommendedName>
</protein>
<name>A0AA88H3W9_NAELO</name>
<dbReference type="InterPro" id="IPR050300">
    <property type="entry name" value="GDXG_lipolytic_enzyme"/>
</dbReference>
<dbReference type="Proteomes" id="UP000816034">
    <property type="component" value="Unassembled WGS sequence"/>
</dbReference>
<dbReference type="PANTHER" id="PTHR48081">
    <property type="entry name" value="AB HYDROLASE SUPERFAMILY PROTEIN C4A8.06C"/>
    <property type="match status" value="1"/>
</dbReference>
<dbReference type="SUPFAM" id="SSF53474">
    <property type="entry name" value="alpha/beta-Hydrolases"/>
    <property type="match status" value="1"/>
</dbReference>
<dbReference type="InterPro" id="IPR029058">
    <property type="entry name" value="AB_hydrolase_fold"/>
</dbReference>
<keyword evidence="4" id="KW-1185">Reference proteome</keyword>
<keyword evidence="1" id="KW-0378">Hydrolase</keyword>
<evidence type="ECO:0000259" key="2">
    <source>
        <dbReference type="Pfam" id="PF07859"/>
    </source>
</evidence>
<evidence type="ECO:0000256" key="1">
    <source>
        <dbReference type="ARBA" id="ARBA00022801"/>
    </source>
</evidence>
<dbReference type="Gene3D" id="3.40.50.1820">
    <property type="entry name" value="alpha/beta hydrolase"/>
    <property type="match status" value="1"/>
</dbReference>
<dbReference type="GO" id="GO:0016787">
    <property type="term" value="F:hydrolase activity"/>
    <property type="evidence" value="ECO:0007669"/>
    <property type="project" value="UniProtKB-KW"/>
</dbReference>
<evidence type="ECO:0000313" key="3">
    <source>
        <dbReference type="EMBL" id="KAG2392547.1"/>
    </source>
</evidence>
<sequence length="378" mass="43841">MLEYYNIFKLNTSLEGLTEHSRDYIRRQALQGLSKRELAIIRWMELLNGKPEPHPDIDDYFVDKTKSREAIVAEITNLRNTTPESPHVLLAGPYYSPTEKIDFRKEAVPEDTLPRLKSLYFDFSKARRDNKKVCLLHFHGGCYILGSALACHIHELMCAKHGYNLLGVEYTMYPFRPIEDAVEEAFDAFKWLVNDKHVEEIYMIGESAGANLALLLAEKISQLDTKDETNVTYRTALKGAILLCPWMNLSMRETEGINDIDHQDRSLTNTMIRMWKNNGVPCGFNQRERAKALSPCFWSLEKIQALKEVLPKGIFISYSERERFADEIELFIDKLKNCDLSFTTQVEKIPFHAFHMMRDLLPDHYKRAENGMVNLIEH</sequence>
<evidence type="ECO:0000313" key="4">
    <source>
        <dbReference type="Proteomes" id="UP000816034"/>
    </source>
</evidence>
<comment type="caution">
    <text evidence="3">The sequence shown here is derived from an EMBL/GenBank/DDBJ whole genome shotgun (WGS) entry which is preliminary data.</text>
</comment>
<dbReference type="GeneID" id="68103726"/>